<dbReference type="PANTHER" id="PTHR24390:SF248">
    <property type="entry name" value="ZINC FINGER PROTEIN 569-LIKE"/>
    <property type="match status" value="1"/>
</dbReference>
<dbReference type="GO" id="GO:0006357">
    <property type="term" value="P:regulation of transcription by RNA polymerase II"/>
    <property type="evidence" value="ECO:0007669"/>
    <property type="project" value="TreeGrafter"/>
</dbReference>
<comment type="subcellular location">
    <subcellularLocation>
        <location evidence="1">Nucleus</location>
    </subcellularLocation>
</comment>
<dbReference type="Pfam" id="PF00096">
    <property type="entry name" value="zf-C2H2"/>
    <property type="match status" value="2"/>
</dbReference>
<dbReference type="PANTHER" id="PTHR24390">
    <property type="entry name" value="ZINC FINGER PROTEIN"/>
    <property type="match status" value="1"/>
</dbReference>
<dbReference type="PROSITE" id="PS00028">
    <property type="entry name" value="ZINC_FINGER_C2H2_1"/>
    <property type="match status" value="5"/>
</dbReference>
<keyword evidence="3" id="KW-0677">Repeat</keyword>
<dbReference type="Gene3D" id="3.30.160.60">
    <property type="entry name" value="Classic Zinc Finger"/>
    <property type="match status" value="4"/>
</dbReference>
<gene>
    <name evidence="9" type="ORF">Anas_13185</name>
</gene>
<organism evidence="9 10">
    <name type="scientific">Armadillidium nasatum</name>
    <dbReference type="NCBI Taxonomy" id="96803"/>
    <lineage>
        <taxon>Eukaryota</taxon>
        <taxon>Metazoa</taxon>
        <taxon>Ecdysozoa</taxon>
        <taxon>Arthropoda</taxon>
        <taxon>Crustacea</taxon>
        <taxon>Multicrustacea</taxon>
        <taxon>Malacostraca</taxon>
        <taxon>Eumalacostraca</taxon>
        <taxon>Peracarida</taxon>
        <taxon>Isopoda</taxon>
        <taxon>Oniscidea</taxon>
        <taxon>Crinocheta</taxon>
        <taxon>Armadillidiidae</taxon>
        <taxon>Armadillidium</taxon>
    </lineage>
</organism>
<dbReference type="Proteomes" id="UP000326759">
    <property type="component" value="Unassembled WGS sequence"/>
</dbReference>
<sequence length="343" mass="40834">MACKNDFLILFNCCKIKTHFSYDGLLPVQIKEETFKMECEVEEQKFFSEISKSKYPLVLVSKLSSNILQKYKKKKKDRKDNLSSKNLKAKIVVRKKKSLGNPVRTIPKKLKLGEIPLDVNINNKIPLKKNTSPRMKAQPLKNTDIDYKITPKDSKQFKCSDCGFECKWKANLNRHMLTHSDLKLFNCSVCNYRCKQKKIFKRSYCDECNFECKQKCHLKRHMLTHSNVKLFKCSECSYECKLRENLKAHMLTHTNIKLYECSECHYTCNHRGHMKSHMLTHTNVKLYKCSVCNYKCNRKYNLNLHMLRHTKQYPYGKYYHKHPIGYHNIVFKEKTYRFTLDFL</sequence>
<evidence type="ECO:0000256" key="7">
    <source>
        <dbReference type="PROSITE-ProRule" id="PRU00042"/>
    </source>
</evidence>
<dbReference type="FunFam" id="3.30.160.60:FF:000446">
    <property type="entry name" value="Zinc finger protein"/>
    <property type="match status" value="2"/>
</dbReference>
<keyword evidence="10" id="KW-1185">Reference proteome</keyword>
<evidence type="ECO:0000313" key="10">
    <source>
        <dbReference type="Proteomes" id="UP000326759"/>
    </source>
</evidence>
<dbReference type="InterPro" id="IPR013087">
    <property type="entry name" value="Znf_C2H2_type"/>
</dbReference>
<dbReference type="GO" id="GO:0000978">
    <property type="term" value="F:RNA polymerase II cis-regulatory region sequence-specific DNA binding"/>
    <property type="evidence" value="ECO:0007669"/>
    <property type="project" value="TreeGrafter"/>
</dbReference>
<keyword evidence="4 7" id="KW-0863">Zinc-finger</keyword>
<dbReference type="AlphaFoldDB" id="A0A5N5T1N5"/>
<evidence type="ECO:0000313" key="9">
    <source>
        <dbReference type="EMBL" id="KAB7500374.1"/>
    </source>
</evidence>
<keyword evidence="2" id="KW-0479">Metal-binding</keyword>
<feature type="domain" description="C2H2-type" evidence="8">
    <location>
        <begin position="157"/>
        <end position="184"/>
    </location>
</feature>
<evidence type="ECO:0000256" key="1">
    <source>
        <dbReference type="ARBA" id="ARBA00004123"/>
    </source>
</evidence>
<dbReference type="PROSITE" id="PS50157">
    <property type="entry name" value="ZINC_FINGER_C2H2_2"/>
    <property type="match status" value="4"/>
</dbReference>
<reference evidence="9 10" key="1">
    <citation type="journal article" date="2019" name="PLoS Biol.">
        <title>Sex chromosomes control vertical transmission of feminizing Wolbachia symbionts in an isopod.</title>
        <authorList>
            <person name="Becking T."/>
            <person name="Chebbi M.A."/>
            <person name="Giraud I."/>
            <person name="Moumen B."/>
            <person name="Laverre T."/>
            <person name="Caubet Y."/>
            <person name="Peccoud J."/>
            <person name="Gilbert C."/>
            <person name="Cordaux R."/>
        </authorList>
    </citation>
    <scope>NUCLEOTIDE SEQUENCE [LARGE SCALE GENOMIC DNA]</scope>
    <source>
        <strain evidence="9">ANa2</strain>
        <tissue evidence="9">Whole body excluding digestive tract and cuticle</tissue>
    </source>
</reference>
<evidence type="ECO:0000256" key="2">
    <source>
        <dbReference type="ARBA" id="ARBA00022723"/>
    </source>
</evidence>
<evidence type="ECO:0000256" key="5">
    <source>
        <dbReference type="ARBA" id="ARBA00022833"/>
    </source>
</evidence>
<feature type="domain" description="C2H2-type" evidence="8">
    <location>
        <begin position="231"/>
        <end position="258"/>
    </location>
</feature>
<dbReference type="Pfam" id="PF13909">
    <property type="entry name" value="zf-H2C2_5"/>
    <property type="match status" value="1"/>
</dbReference>
<evidence type="ECO:0000259" key="8">
    <source>
        <dbReference type="PROSITE" id="PS50157"/>
    </source>
</evidence>
<dbReference type="InterPro" id="IPR036236">
    <property type="entry name" value="Znf_C2H2_sf"/>
</dbReference>
<keyword evidence="6" id="KW-0539">Nucleus</keyword>
<dbReference type="SUPFAM" id="SSF57667">
    <property type="entry name" value="beta-beta-alpha zinc fingers"/>
    <property type="match status" value="4"/>
</dbReference>
<evidence type="ECO:0000256" key="6">
    <source>
        <dbReference type="ARBA" id="ARBA00023242"/>
    </source>
</evidence>
<keyword evidence="5" id="KW-0862">Zinc</keyword>
<proteinExistence type="predicted"/>
<feature type="domain" description="C2H2-type" evidence="8">
    <location>
        <begin position="287"/>
        <end position="314"/>
    </location>
</feature>
<feature type="domain" description="C2H2-type" evidence="8">
    <location>
        <begin position="259"/>
        <end position="286"/>
    </location>
</feature>
<name>A0A5N5T1N5_9CRUS</name>
<dbReference type="OrthoDB" id="40579at2759"/>
<dbReference type="EMBL" id="SEYY01014173">
    <property type="protein sequence ID" value="KAB7500374.1"/>
    <property type="molecule type" value="Genomic_DNA"/>
</dbReference>
<comment type="caution">
    <text evidence="9">The sequence shown here is derived from an EMBL/GenBank/DDBJ whole genome shotgun (WGS) entry which is preliminary data.</text>
</comment>
<dbReference type="GO" id="GO:0003700">
    <property type="term" value="F:DNA-binding transcription factor activity"/>
    <property type="evidence" value="ECO:0007669"/>
    <property type="project" value="TreeGrafter"/>
</dbReference>
<evidence type="ECO:0000256" key="4">
    <source>
        <dbReference type="ARBA" id="ARBA00022771"/>
    </source>
</evidence>
<dbReference type="GO" id="GO:0008270">
    <property type="term" value="F:zinc ion binding"/>
    <property type="evidence" value="ECO:0007669"/>
    <property type="project" value="UniProtKB-KW"/>
</dbReference>
<dbReference type="GO" id="GO:0005634">
    <property type="term" value="C:nucleus"/>
    <property type="evidence" value="ECO:0007669"/>
    <property type="project" value="UniProtKB-SubCell"/>
</dbReference>
<accession>A0A5N5T1N5</accession>
<dbReference type="SMART" id="SM00355">
    <property type="entry name" value="ZnF_C2H2"/>
    <property type="match status" value="5"/>
</dbReference>
<protein>
    <submittedName>
        <fullName evidence="9">Zinc finger protein</fullName>
    </submittedName>
</protein>
<evidence type="ECO:0000256" key="3">
    <source>
        <dbReference type="ARBA" id="ARBA00022737"/>
    </source>
</evidence>